<dbReference type="PANTHER" id="PTHR43531:SF14">
    <property type="entry name" value="METHYL-ACCEPTING CHEMOTAXIS PROTEIN I-RELATED"/>
    <property type="match status" value="1"/>
</dbReference>
<dbReference type="GO" id="GO:0006935">
    <property type="term" value="P:chemotaxis"/>
    <property type="evidence" value="ECO:0007669"/>
    <property type="project" value="TreeGrafter"/>
</dbReference>
<dbReference type="CDD" id="cd06225">
    <property type="entry name" value="HAMP"/>
    <property type="match status" value="1"/>
</dbReference>
<evidence type="ECO:0000313" key="5">
    <source>
        <dbReference type="Proteomes" id="UP000060699"/>
    </source>
</evidence>
<dbReference type="EMBL" id="CP013729">
    <property type="protein sequence ID" value="ALV05817.1"/>
    <property type="molecule type" value="Genomic_DNA"/>
</dbReference>
<dbReference type="Pfam" id="PF00672">
    <property type="entry name" value="HAMP"/>
    <property type="match status" value="1"/>
</dbReference>
<organism evidence="4 5">
    <name type="scientific">Roseateles depolymerans</name>
    <dbReference type="NCBI Taxonomy" id="76731"/>
    <lineage>
        <taxon>Bacteria</taxon>
        <taxon>Pseudomonadati</taxon>
        <taxon>Pseudomonadota</taxon>
        <taxon>Betaproteobacteria</taxon>
        <taxon>Burkholderiales</taxon>
        <taxon>Sphaerotilaceae</taxon>
        <taxon>Roseateles</taxon>
    </lineage>
</organism>
<evidence type="ECO:0000256" key="2">
    <source>
        <dbReference type="ARBA" id="ARBA00022481"/>
    </source>
</evidence>
<dbReference type="FunFam" id="1.10.287.950:FF:000001">
    <property type="entry name" value="Methyl-accepting chemotaxis sensory transducer"/>
    <property type="match status" value="1"/>
</dbReference>
<dbReference type="KEGG" id="rdp:RD2015_1326"/>
<dbReference type="STRING" id="76731.RD2015_1326"/>
<dbReference type="AlphaFoldDB" id="A0A0U3MBS9"/>
<dbReference type="Proteomes" id="UP000060699">
    <property type="component" value="Chromosome"/>
</dbReference>
<proteinExistence type="inferred from homology"/>
<sequence>MNPQSSVRTTVARRVSLLASLGIAALLVVICGALSWVLTEQARKRTDDYMASEAASVARVADALDRTARDSANRLYDVLASDLPDGKFTLDADGELSHDGRKINGNLDLPDSFTRRTGGVATIFAKKGTDFIRITTSLKKQDGSRAMGTLLDTAGTAYAKASAGETYVGPATLFGVPYMTRYTPVKDAGGKIVGILFIGFDMRGLQEELVQLAGAVKLFDTGGLYLLDPGKTPADAMLKGHPTAKGKKLADVLKPDAAEALVKRLAEDKDGVLEELPGVFSTDHKDAFAVAQRSKATGWYVVAEASRSTALASHYRTLWALWGLMALAVVLLGLGVTWLLGRWVGQPMAQLNRAVAAVAGGDLTHPVRVNQQDDMGALAASVEQMRQQLASTITEVRHASDSIGTASAEVAAGSRDLSSRTEQSASHLQETASALEELAGSMSQTAASAQQAHQLVGESDQAAQRGGAVVQQVVTTMDEISSASRQISDIIGTIDSIAFQTNILALNAAVEAARAGEQGRGFAVVASEVRQLAQRSAEAAKQIKSLITTSGERVESGARLVSDTGAAMQAIVTSVRRVTDIIGEISTAAHEQAQGVSRINGAVAQLDQGTQQNAALVEESTAAAESLREQAHRLVEQVGRFRV</sequence>
<dbReference type="InterPro" id="IPR003660">
    <property type="entry name" value="HAMP_dom"/>
</dbReference>
<name>A0A0U3MBS9_9BURK</name>
<accession>A0A0U3MBS9</accession>
<dbReference type="Pfam" id="PF00015">
    <property type="entry name" value="MCPsignal"/>
    <property type="match status" value="1"/>
</dbReference>
<dbReference type="PANTHER" id="PTHR43531">
    <property type="entry name" value="PROTEIN ICFG"/>
    <property type="match status" value="1"/>
</dbReference>
<dbReference type="GO" id="GO:0007165">
    <property type="term" value="P:signal transduction"/>
    <property type="evidence" value="ECO:0007669"/>
    <property type="project" value="InterPro"/>
</dbReference>
<dbReference type="GO" id="GO:0005886">
    <property type="term" value="C:plasma membrane"/>
    <property type="evidence" value="ECO:0007669"/>
    <property type="project" value="TreeGrafter"/>
</dbReference>
<comment type="subcellular location">
    <subcellularLocation>
        <location evidence="1">Membrane</location>
    </subcellularLocation>
</comment>
<reference evidence="4 5" key="1">
    <citation type="submission" date="2015-12" db="EMBL/GenBank/DDBJ databases">
        <title>Complete genome of Roseateles depolymerans KCTC 42856.</title>
        <authorList>
            <person name="Kim K.M."/>
        </authorList>
    </citation>
    <scope>NUCLEOTIDE SEQUENCE [LARGE SCALE GENOMIC DNA]</scope>
    <source>
        <strain evidence="4 5">KCTC 42856</strain>
    </source>
</reference>
<dbReference type="RefSeq" id="WP_058934208.1">
    <property type="nucleotide sequence ID" value="NZ_QUMT01000005.1"/>
</dbReference>
<dbReference type="InterPro" id="IPR051310">
    <property type="entry name" value="MCP_chemotaxis"/>
</dbReference>
<comment type="similarity">
    <text evidence="3">Belongs to the methyl-accepting chemotaxis (MCP) protein family.</text>
</comment>
<protein>
    <submittedName>
        <fullName evidence="4">Methyl-accepting chemotaxis sensory transducer</fullName>
    </submittedName>
</protein>
<dbReference type="GO" id="GO:0004888">
    <property type="term" value="F:transmembrane signaling receptor activity"/>
    <property type="evidence" value="ECO:0007669"/>
    <property type="project" value="TreeGrafter"/>
</dbReference>
<dbReference type="CDD" id="cd11386">
    <property type="entry name" value="MCP_signal"/>
    <property type="match status" value="1"/>
</dbReference>
<keyword evidence="2" id="KW-0488">Methylation</keyword>
<dbReference type="PROSITE" id="PS50111">
    <property type="entry name" value="CHEMOTAXIS_TRANSDUC_2"/>
    <property type="match status" value="1"/>
</dbReference>
<dbReference type="InterPro" id="IPR033462">
    <property type="entry name" value="Cache_3-Cache_2"/>
</dbReference>
<evidence type="ECO:0000256" key="1">
    <source>
        <dbReference type="ARBA" id="ARBA00004370"/>
    </source>
</evidence>
<evidence type="ECO:0000313" key="4">
    <source>
        <dbReference type="EMBL" id="ALV05817.1"/>
    </source>
</evidence>
<dbReference type="SMART" id="SM00283">
    <property type="entry name" value="MA"/>
    <property type="match status" value="1"/>
</dbReference>
<gene>
    <name evidence="4" type="ORF">RD2015_1326</name>
</gene>
<dbReference type="Gene3D" id="1.10.287.950">
    <property type="entry name" value="Methyl-accepting chemotaxis protein"/>
    <property type="match status" value="1"/>
</dbReference>
<evidence type="ECO:0000256" key="3">
    <source>
        <dbReference type="ARBA" id="ARBA00029447"/>
    </source>
</evidence>
<dbReference type="InterPro" id="IPR004089">
    <property type="entry name" value="MCPsignal_dom"/>
</dbReference>
<dbReference type="InterPro" id="IPR029151">
    <property type="entry name" value="Sensor-like_sf"/>
</dbReference>
<dbReference type="SUPFAM" id="SSF103190">
    <property type="entry name" value="Sensory domain-like"/>
    <property type="match status" value="1"/>
</dbReference>
<dbReference type="OrthoDB" id="9763018at2"/>
<dbReference type="PATRIC" id="fig|76731.3.peg.1355"/>
<keyword evidence="5" id="KW-1185">Reference proteome</keyword>
<dbReference type="SMART" id="SM00304">
    <property type="entry name" value="HAMP"/>
    <property type="match status" value="1"/>
</dbReference>
<dbReference type="PROSITE" id="PS50885">
    <property type="entry name" value="HAMP"/>
    <property type="match status" value="1"/>
</dbReference>
<dbReference type="SUPFAM" id="SSF58104">
    <property type="entry name" value="Methyl-accepting chemotaxis protein (MCP) signaling domain"/>
    <property type="match status" value="1"/>
</dbReference>
<dbReference type="Pfam" id="PF17201">
    <property type="entry name" value="Cache_3-Cache_2"/>
    <property type="match status" value="1"/>
</dbReference>